<dbReference type="Proteomes" id="UP000431269">
    <property type="component" value="Chromosome"/>
</dbReference>
<evidence type="ECO:0000313" key="3">
    <source>
        <dbReference type="Proteomes" id="UP000431269"/>
    </source>
</evidence>
<dbReference type="KEGG" id="tsv:DSM104635_00194"/>
<dbReference type="RefSeq" id="WP_158764388.1">
    <property type="nucleotide sequence ID" value="NZ_CP047045.1"/>
</dbReference>
<dbReference type="Pfam" id="PF13471">
    <property type="entry name" value="Transglut_core3"/>
    <property type="match status" value="1"/>
</dbReference>
<gene>
    <name evidence="2" type="ORF">DSM104635_00194</name>
</gene>
<sequence length="543" mass="60820">MRLRWVFALTPEALDDLISAVLRKEDVSWLCAVQPEIDAAFVRRASDHGVVPLLNERLAGRSDWPASIKAALRHETLAQAMWELRHHQVLTLLFQAFAGRGVEPVVFKGAALAYDLYANPVLRTRGDADIIVASEDLEDCRDTLRSQGFRLDPALPGEFVSHQESWTLLGPDGDTHSIDLHRRINNSEVLSSLFSYAELRGVACPIPKFCVGAMRASRVHALLIACMHRLTHRHAPYYSDGVALYGGDRLIWVYDFHVLASALTGAEWAELVSIAREKGLASVCLEALHLSEARFNTNFPEHVRAQLSRPGADERASVYLRSSSAQQLQLDFFALRGVGAKLQFVREVTLPPPDYMRSKYAGASFSLLPWLYVRRVIEGAGKRLLGPRSLDRAARPTHKRRIVLWGELAWWERLLLARLVVLLALIGTSLRVIGYSKTRASLERLSSPHSDTLNSDATNAEAIGRIARLVSIAANHGLYRAKCLPQSLALWWLLRRRGTRAELRFGVRRERDELDAHAWVEFDGVVLNGDARATERFAVLETS</sequence>
<evidence type="ECO:0000313" key="2">
    <source>
        <dbReference type="EMBL" id="QGZ93384.1"/>
    </source>
</evidence>
<organism evidence="2 3">
    <name type="scientific">Terricaulis silvestris</name>
    <dbReference type="NCBI Taxonomy" id="2686094"/>
    <lineage>
        <taxon>Bacteria</taxon>
        <taxon>Pseudomonadati</taxon>
        <taxon>Pseudomonadota</taxon>
        <taxon>Alphaproteobacteria</taxon>
        <taxon>Caulobacterales</taxon>
        <taxon>Caulobacteraceae</taxon>
        <taxon>Terricaulis</taxon>
    </lineage>
</organism>
<dbReference type="Pfam" id="PF14907">
    <property type="entry name" value="NTP_transf_5"/>
    <property type="match status" value="1"/>
</dbReference>
<feature type="domain" description="Microcin J25-processing protein McjB C-terminal" evidence="1">
    <location>
        <begin position="438"/>
        <end position="541"/>
    </location>
</feature>
<reference evidence="3" key="1">
    <citation type="submission" date="2019-12" db="EMBL/GenBank/DDBJ databases">
        <title>Complete genome of Terracaulis silvestris 0127_4.</title>
        <authorList>
            <person name="Vieira S."/>
            <person name="Riedel T."/>
            <person name="Sproer C."/>
            <person name="Pascual J."/>
            <person name="Boedeker C."/>
            <person name="Overmann J."/>
        </authorList>
    </citation>
    <scope>NUCLEOTIDE SEQUENCE [LARGE SCALE GENOMIC DNA]</scope>
    <source>
        <strain evidence="3">0127_4</strain>
    </source>
</reference>
<protein>
    <recommendedName>
        <fullName evidence="1">Microcin J25-processing protein McjB C-terminal domain-containing protein</fullName>
    </recommendedName>
</protein>
<evidence type="ECO:0000259" key="1">
    <source>
        <dbReference type="Pfam" id="PF13471"/>
    </source>
</evidence>
<dbReference type="InterPro" id="IPR032708">
    <property type="entry name" value="McjB_C"/>
</dbReference>
<name>A0A6I6MKA1_9CAUL</name>
<dbReference type="InterPro" id="IPR053521">
    <property type="entry name" value="McjB-like"/>
</dbReference>
<accession>A0A6I6MKA1</accession>
<keyword evidence="3" id="KW-1185">Reference proteome</keyword>
<dbReference type="AlphaFoldDB" id="A0A6I6MKA1"/>
<dbReference type="EMBL" id="CP047045">
    <property type="protein sequence ID" value="QGZ93384.1"/>
    <property type="molecule type" value="Genomic_DNA"/>
</dbReference>
<dbReference type="Gene3D" id="3.30.460.40">
    <property type="match status" value="1"/>
</dbReference>
<proteinExistence type="predicted"/>
<dbReference type="InterPro" id="IPR039498">
    <property type="entry name" value="NTP_transf_5"/>
</dbReference>
<dbReference type="NCBIfam" id="NF033537">
    <property type="entry name" value="lasso_biosyn_B2"/>
    <property type="match status" value="1"/>
</dbReference>